<name>A0A7W6PVD0_9SPHN</name>
<proteinExistence type="predicted"/>
<sequence>MAKITNYARGSRGITLKDGSIVWLDPGQSADIKKDDIAGPLPDLGREPEEPVSNDDEVSALTAQVADLTKQVEALTTERDGLAKDKEDLTKQVEALTKPADTKK</sequence>
<comment type="caution">
    <text evidence="3">The sequence shown here is derived from an EMBL/GenBank/DDBJ whole genome shotgun (WGS) entry which is preliminary data.</text>
</comment>
<feature type="coiled-coil region" evidence="1">
    <location>
        <begin position="58"/>
        <end position="92"/>
    </location>
</feature>
<dbReference type="Proteomes" id="UP000590524">
    <property type="component" value="Unassembled WGS sequence"/>
</dbReference>
<dbReference type="EMBL" id="JACIEU010000006">
    <property type="protein sequence ID" value="MBB4147989.1"/>
    <property type="molecule type" value="Genomic_DNA"/>
</dbReference>
<evidence type="ECO:0000313" key="3">
    <source>
        <dbReference type="EMBL" id="MBB4147989.1"/>
    </source>
</evidence>
<accession>A0A7W6PVD0</accession>
<dbReference type="AlphaFoldDB" id="A0A7W6PVD0"/>
<keyword evidence="4" id="KW-1185">Reference proteome</keyword>
<protein>
    <submittedName>
        <fullName evidence="3">Uncharacterized protein</fullName>
    </submittedName>
</protein>
<organism evidence="3 4">
    <name type="scientific">Sphingobium scionense</name>
    <dbReference type="NCBI Taxonomy" id="1404341"/>
    <lineage>
        <taxon>Bacteria</taxon>
        <taxon>Pseudomonadati</taxon>
        <taxon>Pseudomonadota</taxon>
        <taxon>Alphaproteobacteria</taxon>
        <taxon>Sphingomonadales</taxon>
        <taxon>Sphingomonadaceae</taxon>
        <taxon>Sphingobium</taxon>
    </lineage>
</organism>
<evidence type="ECO:0000313" key="4">
    <source>
        <dbReference type="Proteomes" id="UP000590524"/>
    </source>
</evidence>
<gene>
    <name evidence="3" type="ORF">GGQ90_001767</name>
</gene>
<dbReference type="RefSeq" id="WP_069338336.1">
    <property type="nucleotide sequence ID" value="NZ_JACIEU010000006.1"/>
</dbReference>
<feature type="region of interest" description="Disordered" evidence="2">
    <location>
        <begin position="29"/>
        <end position="56"/>
    </location>
</feature>
<evidence type="ECO:0000256" key="1">
    <source>
        <dbReference type="SAM" id="Coils"/>
    </source>
</evidence>
<dbReference type="Gene3D" id="1.20.5.1700">
    <property type="match status" value="1"/>
</dbReference>
<evidence type="ECO:0000256" key="2">
    <source>
        <dbReference type="SAM" id="MobiDB-lite"/>
    </source>
</evidence>
<keyword evidence="1" id="KW-0175">Coiled coil</keyword>
<reference evidence="3 4" key="1">
    <citation type="submission" date="2020-08" db="EMBL/GenBank/DDBJ databases">
        <title>Genomic Encyclopedia of Type Strains, Phase IV (KMG-IV): sequencing the most valuable type-strain genomes for metagenomic binning, comparative biology and taxonomic classification.</title>
        <authorList>
            <person name="Goeker M."/>
        </authorList>
    </citation>
    <scope>NUCLEOTIDE SEQUENCE [LARGE SCALE GENOMIC DNA]</scope>
    <source>
        <strain evidence="3 4">DSM 19371</strain>
    </source>
</reference>